<accession>A0ABT6DEZ1</accession>
<name>A0ABT6DEZ1_9BACT</name>
<evidence type="ECO:0008006" key="3">
    <source>
        <dbReference type="Google" id="ProtNLM"/>
    </source>
</evidence>
<protein>
    <recommendedName>
        <fullName evidence="3">Lipoprotein</fullName>
    </recommendedName>
</protein>
<dbReference type="EMBL" id="JANRMI010000001">
    <property type="protein sequence ID" value="MDG0815397.1"/>
    <property type="molecule type" value="Genomic_DNA"/>
</dbReference>
<reference evidence="1" key="1">
    <citation type="submission" date="2022-08" db="EMBL/GenBank/DDBJ databases">
        <title>Novel Bdellovibrio Species Isolated from Svalbard: Designation Bdellovibrio svalbardensis.</title>
        <authorList>
            <person name="Mitchell R.J."/>
            <person name="Choi S.Y."/>
        </authorList>
    </citation>
    <scope>NUCLEOTIDE SEQUENCE</scope>
    <source>
        <strain evidence="1">PAP01</strain>
    </source>
</reference>
<gene>
    <name evidence="1" type="ORF">NWE73_03420</name>
</gene>
<sequence length="228" mass="26278">MRYLLFVLVLTFFTGCIHKKPKGPGLRSFHMIPVPLTPYHWKIEYDGGGQVLFNPDGSGDLIFQPQQAKTSAQTFATLLLLKDTLDRPVKNYAVQIEVTTEKQLRSSTPNEWEVFWFFGNYQGRSATDKTANYFLLKPYTGAELGRVFEEVGQHFLKTDETKEFKIGERATFIIVKDDERFQVYKNGIEIMDYQSKEMPESLYDQRGALGLYSEDSLVRVHSFAYQAL</sequence>
<comment type="caution">
    <text evidence="1">The sequence shown here is derived from an EMBL/GenBank/DDBJ whole genome shotgun (WGS) entry which is preliminary data.</text>
</comment>
<proteinExistence type="predicted"/>
<evidence type="ECO:0000313" key="1">
    <source>
        <dbReference type="EMBL" id="MDG0815397.1"/>
    </source>
</evidence>
<dbReference type="Proteomes" id="UP001152321">
    <property type="component" value="Unassembled WGS sequence"/>
</dbReference>
<dbReference type="PROSITE" id="PS51257">
    <property type="entry name" value="PROKAR_LIPOPROTEIN"/>
    <property type="match status" value="1"/>
</dbReference>
<dbReference type="Gene3D" id="2.60.120.560">
    <property type="entry name" value="Exo-inulinase, domain 1"/>
    <property type="match status" value="1"/>
</dbReference>
<organism evidence="1 2">
    <name type="scientific">Bdellovibrio svalbardensis</name>
    <dbReference type="NCBI Taxonomy" id="2972972"/>
    <lineage>
        <taxon>Bacteria</taxon>
        <taxon>Pseudomonadati</taxon>
        <taxon>Bdellovibrionota</taxon>
        <taxon>Bdellovibrionia</taxon>
        <taxon>Bdellovibrionales</taxon>
        <taxon>Pseudobdellovibrionaceae</taxon>
        <taxon>Bdellovibrio</taxon>
    </lineage>
</organism>
<evidence type="ECO:0000313" key="2">
    <source>
        <dbReference type="Proteomes" id="UP001152321"/>
    </source>
</evidence>
<keyword evidence="2" id="KW-1185">Reference proteome</keyword>
<dbReference type="RefSeq" id="WP_277576872.1">
    <property type="nucleotide sequence ID" value="NZ_JANRMI010000001.1"/>
</dbReference>